<evidence type="ECO:0000256" key="7">
    <source>
        <dbReference type="ARBA" id="ARBA00022994"/>
    </source>
</evidence>
<evidence type="ECO:0000313" key="11">
    <source>
        <dbReference type="EMBL" id="OFV65744.1"/>
    </source>
</evidence>
<reference evidence="11 12" key="1">
    <citation type="submission" date="2016-05" db="EMBL/GenBank/DDBJ databases">
        <title>Microbial consortia oxidize butane by reversing methanogenesis.</title>
        <authorList>
            <person name="Laso-Perez R."/>
            <person name="Richter M."/>
            <person name="Wegener G."/>
            <person name="Musat F."/>
        </authorList>
    </citation>
    <scope>NUCLEOTIDE SEQUENCE [LARGE SCALE GENOMIC DNA]</scope>
    <source>
        <strain evidence="11">BOX1</strain>
    </source>
</reference>
<evidence type="ECO:0000256" key="4">
    <source>
        <dbReference type="ARBA" id="ARBA00011155"/>
    </source>
</evidence>
<dbReference type="EC" id="2.8.4.1" evidence="5"/>
<dbReference type="Pfam" id="PF02240">
    <property type="entry name" value="MCR_gamma"/>
    <property type="match status" value="1"/>
</dbReference>
<dbReference type="PATRIC" id="fig|1839936.3.peg.1344"/>
<comment type="similarity">
    <text evidence="3">Belongs to the methyl-coenzyme M reductase gamma subunit family.</text>
</comment>
<dbReference type="EMBL" id="DQZR01000083">
    <property type="protein sequence ID" value="HDM36018.1"/>
    <property type="molecule type" value="Genomic_DNA"/>
</dbReference>
<dbReference type="EMBL" id="DRIE01000042">
    <property type="protein sequence ID" value="HEC56769.1"/>
    <property type="molecule type" value="Genomic_DNA"/>
</dbReference>
<gene>
    <name evidence="9" type="primary">mcrG</name>
    <name evidence="9" type="ORF">ENG09_02005</name>
    <name evidence="10" type="ORF">ENI32_02635</name>
    <name evidence="11" type="ORF">SBU_001327</name>
</gene>
<dbReference type="InterPro" id="IPR036994">
    <property type="entry name" value="Me_CoM_Rdtase_gsu_sf"/>
</dbReference>
<dbReference type="InterPro" id="IPR003178">
    <property type="entry name" value="Me_CoM_Rdtase_gsu"/>
</dbReference>
<comment type="catalytic activity">
    <reaction evidence="8">
        <text>coenzyme B + methyl-coenzyme M = methane + coenzyme M-coenzyme B heterodisulfide</text>
        <dbReference type="Rhea" id="RHEA:12532"/>
        <dbReference type="ChEBI" id="CHEBI:16183"/>
        <dbReference type="ChEBI" id="CHEBI:58286"/>
        <dbReference type="ChEBI" id="CHEBI:58411"/>
        <dbReference type="ChEBI" id="CHEBI:58596"/>
        <dbReference type="EC" id="2.8.4.1"/>
    </reaction>
    <physiologicalReaction direction="left-to-right" evidence="8">
        <dbReference type="Rhea" id="RHEA:12533"/>
    </physiologicalReaction>
</comment>
<evidence type="ECO:0000256" key="2">
    <source>
        <dbReference type="ARBA" id="ARBA00005149"/>
    </source>
</evidence>
<evidence type="ECO:0000256" key="5">
    <source>
        <dbReference type="ARBA" id="ARBA00013271"/>
    </source>
</evidence>
<evidence type="ECO:0000313" key="10">
    <source>
        <dbReference type="EMBL" id="HEC56769.1"/>
    </source>
</evidence>
<name>A0A1F2P3I3_9EURY</name>
<evidence type="ECO:0000256" key="8">
    <source>
        <dbReference type="ARBA" id="ARBA00047772"/>
    </source>
</evidence>
<evidence type="ECO:0000313" key="12">
    <source>
        <dbReference type="Proteomes" id="UP000185779"/>
    </source>
</evidence>
<accession>A0A1F2P3I3</accession>
<proteinExistence type="inferred from homology"/>
<dbReference type="NCBIfam" id="TIGR03259">
    <property type="entry name" value="met_CoM_red_gam"/>
    <property type="match status" value="1"/>
</dbReference>
<evidence type="ECO:0000256" key="1">
    <source>
        <dbReference type="ARBA" id="ARBA00001952"/>
    </source>
</evidence>
<dbReference type="GO" id="GO:0015948">
    <property type="term" value="P:methanogenesis"/>
    <property type="evidence" value="ECO:0007669"/>
    <property type="project" value="UniProtKB-KW"/>
</dbReference>
<dbReference type="EMBL" id="LYOR01000007">
    <property type="protein sequence ID" value="OFV65744.1"/>
    <property type="molecule type" value="Genomic_DNA"/>
</dbReference>
<comment type="caution">
    <text evidence="11">The sequence shown here is derived from an EMBL/GenBank/DDBJ whole genome shotgun (WGS) entry which is preliminary data.</text>
</comment>
<dbReference type="Proteomes" id="UP000185779">
    <property type="component" value="Unassembled WGS sequence"/>
</dbReference>
<comment type="pathway">
    <text evidence="2">One-carbon metabolism; methyl-coenzyme M reduction; methane from methyl-coenzyme M: step 1/1.</text>
</comment>
<dbReference type="STRING" id="1839936.SBU_001327"/>
<dbReference type="AlphaFoldDB" id="A0A1F2P3I3"/>
<reference evidence="9" key="2">
    <citation type="journal article" date="2020" name="mSystems">
        <title>Genome- and Community-Level Interaction Insights into Carbon Utilization and Element Cycling Functions of Hydrothermarchaeota in Hydrothermal Sediment.</title>
        <authorList>
            <person name="Zhou Z."/>
            <person name="Liu Y."/>
            <person name="Xu W."/>
            <person name="Pan J."/>
            <person name="Luo Z.H."/>
            <person name="Li M."/>
        </authorList>
    </citation>
    <scope>NUCLEOTIDE SEQUENCE [LARGE SCALE GENOMIC DNA]</scope>
    <source>
        <strain evidence="9">HyVt-185</strain>
        <strain evidence="10">HyVt-386</strain>
    </source>
</reference>
<evidence type="ECO:0000313" key="9">
    <source>
        <dbReference type="EMBL" id="HDM36018.1"/>
    </source>
</evidence>
<evidence type="ECO:0000256" key="3">
    <source>
        <dbReference type="ARBA" id="ARBA00008740"/>
    </source>
</evidence>
<dbReference type="SMR" id="A0A1F2P3I3"/>
<keyword evidence="7" id="KW-0484">Methanogenesis</keyword>
<evidence type="ECO:0000256" key="6">
    <source>
        <dbReference type="ARBA" id="ARBA00022679"/>
    </source>
</evidence>
<dbReference type="Proteomes" id="UP000885863">
    <property type="component" value="Unassembled WGS sequence"/>
</dbReference>
<dbReference type="InterPro" id="IPR009024">
    <property type="entry name" value="Me_CoM_Rdtase_Fd-like_fold"/>
</dbReference>
<dbReference type="GO" id="GO:0050524">
    <property type="term" value="F:coenzyme-B sulfoethylthiotransferase activity"/>
    <property type="evidence" value="ECO:0007669"/>
    <property type="project" value="UniProtKB-EC"/>
</dbReference>
<dbReference type="UniPathway" id="UPA00646">
    <property type="reaction ID" value="UER00699"/>
</dbReference>
<dbReference type="Gene3D" id="3.90.320.20">
    <property type="entry name" value="Methyl-coenzyme M reductase, gamma subunit"/>
    <property type="match status" value="1"/>
</dbReference>
<comment type="subunit">
    <text evidence="4">MCR is a hexamer of two alpha, two beta, and two gamma chains, forming a dimer of heterotrimers.</text>
</comment>
<comment type="cofactor">
    <cofactor evidence="1">
        <name>coenzyme F430</name>
        <dbReference type="ChEBI" id="CHEBI:60540"/>
    </cofactor>
</comment>
<dbReference type="Proteomes" id="UP000885936">
    <property type="component" value="Unassembled WGS sequence"/>
</dbReference>
<keyword evidence="6 11" id="KW-0808">Transferase</keyword>
<dbReference type="SUPFAM" id="SSF55088">
    <property type="entry name" value="Methyl-coenzyme M reductase subunits"/>
    <property type="match status" value="1"/>
</dbReference>
<organism evidence="11 12">
    <name type="scientific">Candidatus Syntropharchaeum butanivorans</name>
    <dbReference type="NCBI Taxonomy" id="1839936"/>
    <lineage>
        <taxon>Archaea</taxon>
        <taxon>Methanobacteriati</taxon>
        <taxon>Methanobacteriota</taxon>
        <taxon>Stenosarchaea group</taxon>
        <taxon>Methanomicrobia</taxon>
        <taxon>Methanosarcinales</taxon>
        <taxon>ANME-2 cluster</taxon>
        <taxon>Candidatus Syntropharchaeum</taxon>
    </lineage>
</organism>
<sequence>MDRNRVNRYPGTDSVAERRRTLFSPESKFKQLREISDDDLVLLLGHRNPGEVYGSIHPPLDEMELPYDPISELIEPSPGARAGDKIRYLQITDSVYFSPLFPAFRGRMYHIRYPGIDTIVYAGRQLIEARERDLERYAKELIETELFDPARTSIRGITVHGSSLRLDEDGMMFDARRRTRYDPASGEVTYIKNQMAVPLDRPVNVGKPMSDEDLLSISARYGGGSVPYRDAKELWELTGRILRQHVEGGFDPGWIEKK</sequence>
<protein>
    <recommendedName>
        <fullName evidence="5">coenzyme-B sulfoethylthiotransferase</fullName>
        <ecNumber evidence="5">2.8.4.1</ecNumber>
    </recommendedName>
</protein>
<keyword evidence="12" id="KW-1185">Reference proteome</keyword>